<keyword evidence="3 7" id="KW-0032">Aminotransferase</keyword>
<keyword evidence="4 7" id="KW-0808">Transferase</keyword>
<dbReference type="GO" id="GO:0006520">
    <property type="term" value="P:amino acid metabolic process"/>
    <property type="evidence" value="ECO:0007669"/>
    <property type="project" value="InterPro"/>
</dbReference>
<evidence type="ECO:0000313" key="8">
    <source>
        <dbReference type="Proteomes" id="UP000295334"/>
    </source>
</evidence>
<evidence type="ECO:0000256" key="5">
    <source>
        <dbReference type="ARBA" id="ARBA00022898"/>
    </source>
</evidence>
<dbReference type="InterPro" id="IPR015422">
    <property type="entry name" value="PyrdxlP-dep_Trfase_small"/>
</dbReference>
<dbReference type="Pfam" id="PF00155">
    <property type="entry name" value="Aminotran_1_2"/>
    <property type="match status" value="1"/>
</dbReference>
<evidence type="ECO:0000313" key="7">
    <source>
        <dbReference type="EMBL" id="TCJ17031.1"/>
    </source>
</evidence>
<feature type="domain" description="Aminotransferase class I/classII large" evidence="6">
    <location>
        <begin position="33"/>
        <end position="409"/>
    </location>
</feature>
<dbReference type="Gene3D" id="3.40.640.10">
    <property type="entry name" value="Type I PLP-dependent aspartate aminotransferase-like (Major domain)"/>
    <property type="match status" value="1"/>
</dbReference>
<comment type="similarity">
    <text evidence="2">Belongs to the class-I pyridoxal-phosphate-dependent aminotransferase family.</text>
</comment>
<dbReference type="GO" id="GO:0030170">
    <property type="term" value="F:pyridoxal phosphate binding"/>
    <property type="evidence" value="ECO:0007669"/>
    <property type="project" value="InterPro"/>
</dbReference>
<dbReference type="PANTHER" id="PTHR46383">
    <property type="entry name" value="ASPARTATE AMINOTRANSFERASE"/>
    <property type="match status" value="1"/>
</dbReference>
<keyword evidence="5" id="KW-0663">Pyridoxal phosphate</keyword>
<dbReference type="EMBL" id="SJZI01000009">
    <property type="protein sequence ID" value="TCJ17031.1"/>
    <property type="molecule type" value="Genomic_DNA"/>
</dbReference>
<dbReference type="InterPro" id="IPR015424">
    <property type="entry name" value="PyrdxlP-dep_Trfase"/>
</dbReference>
<evidence type="ECO:0000259" key="6">
    <source>
        <dbReference type="Pfam" id="PF00155"/>
    </source>
</evidence>
<evidence type="ECO:0000256" key="4">
    <source>
        <dbReference type="ARBA" id="ARBA00022679"/>
    </source>
</evidence>
<sequence length="421" mass="46492">MKLSHLSETLIGSEIVKLGGEIRERIRQGETIYNFTVGDFDPKIFPIPKELEEAIIDAYRKHFTNYPLGEGNLDLRESIAAFSKQFQGLAYGLDEILVASGGRPLIYALYRAICDTGDKVVYAVPSWNNNHYTHFVSGEHVVVEATAENNFMPTAADLAPHLPGAALLALCSPQNPTGTTFRREDLKAICDLVVAENERRGDGEKKLYLLYDQMYWMLTYGGIEHVDPVSLHPGMRPYTVYVDAVSKVFAATGVRVGWSLGPAHILNKMKAILSHVGAWAPMAEQKGVAQYLRQTEAIGQYLAHFRAELEERLRSIFDGFMQLKSEGLPVDAVAPEAAIYLTLKIDAAGRRTAGGTELKDQSDVTSYILKEAKLAVVPFYAFGASRDTAWYRLSVGTCNKEEIGEMIGKLRAALCALQPLA</sequence>
<dbReference type="CDD" id="cd00609">
    <property type="entry name" value="AAT_like"/>
    <property type="match status" value="1"/>
</dbReference>
<dbReference type="GO" id="GO:0008483">
    <property type="term" value="F:transaminase activity"/>
    <property type="evidence" value="ECO:0007669"/>
    <property type="project" value="UniProtKB-KW"/>
</dbReference>
<dbReference type="PANTHER" id="PTHR46383:SF1">
    <property type="entry name" value="ASPARTATE AMINOTRANSFERASE"/>
    <property type="match status" value="1"/>
</dbReference>
<evidence type="ECO:0000256" key="2">
    <source>
        <dbReference type="ARBA" id="ARBA00007441"/>
    </source>
</evidence>
<dbReference type="InterPro" id="IPR015421">
    <property type="entry name" value="PyrdxlP-dep_Trfase_major"/>
</dbReference>
<dbReference type="OrthoDB" id="9813612at2"/>
<evidence type="ECO:0000256" key="3">
    <source>
        <dbReference type="ARBA" id="ARBA00022576"/>
    </source>
</evidence>
<comment type="cofactor">
    <cofactor evidence="1">
        <name>pyridoxal 5'-phosphate</name>
        <dbReference type="ChEBI" id="CHEBI:597326"/>
    </cofactor>
</comment>
<keyword evidence="8" id="KW-1185">Reference proteome</keyword>
<dbReference type="Proteomes" id="UP000295334">
    <property type="component" value="Unassembled WGS sequence"/>
</dbReference>
<dbReference type="AlphaFoldDB" id="A0A4R1BIE9"/>
<reference evidence="7 8" key="1">
    <citation type="submission" date="2019-03" db="EMBL/GenBank/DDBJ databases">
        <authorList>
            <person name="Kim M.K.M."/>
        </authorList>
    </citation>
    <scope>NUCLEOTIDE SEQUENCE [LARGE SCALE GENOMIC DNA]</scope>
    <source>
        <strain evidence="7 8">17J68-12</strain>
    </source>
</reference>
<dbReference type="SUPFAM" id="SSF53383">
    <property type="entry name" value="PLP-dependent transferases"/>
    <property type="match status" value="1"/>
</dbReference>
<dbReference type="InterPro" id="IPR004839">
    <property type="entry name" value="Aminotransferase_I/II_large"/>
</dbReference>
<evidence type="ECO:0000256" key="1">
    <source>
        <dbReference type="ARBA" id="ARBA00001933"/>
    </source>
</evidence>
<name>A0A4R1BIE9_9BACT</name>
<organism evidence="7 8">
    <name type="scientific">Flaviaesturariibacter flavus</name>
    <dbReference type="NCBI Taxonomy" id="2502780"/>
    <lineage>
        <taxon>Bacteria</taxon>
        <taxon>Pseudomonadati</taxon>
        <taxon>Bacteroidota</taxon>
        <taxon>Chitinophagia</taxon>
        <taxon>Chitinophagales</taxon>
        <taxon>Chitinophagaceae</taxon>
        <taxon>Flaviaestuariibacter</taxon>
    </lineage>
</organism>
<dbReference type="RefSeq" id="WP_131448211.1">
    <property type="nucleotide sequence ID" value="NZ_SJZI01000009.1"/>
</dbReference>
<dbReference type="Gene3D" id="3.90.1150.10">
    <property type="entry name" value="Aspartate Aminotransferase, domain 1"/>
    <property type="match status" value="1"/>
</dbReference>
<accession>A0A4R1BIE9</accession>
<protein>
    <submittedName>
        <fullName evidence="7">Aminotransferase class I/II-fold pyridoxal phosphate-dependent enzyme</fullName>
    </submittedName>
</protein>
<comment type="caution">
    <text evidence="7">The sequence shown here is derived from an EMBL/GenBank/DDBJ whole genome shotgun (WGS) entry which is preliminary data.</text>
</comment>
<dbReference type="InterPro" id="IPR050596">
    <property type="entry name" value="AspAT/PAT-like"/>
</dbReference>
<gene>
    <name evidence="7" type="ORF">EPD60_06895</name>
</gene>
<proteinExistence type="inferred from homology"/>